<dbReference type="GO" id="GO:0019815">
    <property type="term" value="C:B cell receptor complex"/>
    <property type="evidence" value="ECO:0007669"/>
    <property type="project" value="TreeGrafter"/>
</dbReference>
<dbReference type="InterPro" id="IPR036179">
    <property type="entry name" value="Ig-like_dom_sf"/>
</dbReference>
<dbReference type="RefSeq" id="XP_053537743.1">
    <property type="nucleotide sequence ID" value="XM_053681768.1"/>
</dbReference>
<dbReference type="InterPro" id="IPR013151">
    <property type="entry name" value="Immunoglobulin_dom"/>
</dbReference>
<dbReference type="PANTHER" id="PTHR14334">
    <property type="entry name" value="B-CELL ANTIGEN RECEPTOR COMPLEX-ASSOCIATED PROTEIN"/>
    <property type="match status" value="1"/>
</dbReference>
<protein>
    <submittedName>
        <fullName evidence="6 7">Adenylate cyclase, terminal-differentiation specific</fullName>
    </submittedName>
</protein>
<keyword evidence="1" id="KW-0393">Immunoglobulin domain</keyword>
<evidence type="ECO:0000256" key="3">
    <source>
        <dbReference type="SAM" id="Phobius"/>
    </source>
</evidence>
<evidence type="ECO:0000259" key="4">
    <source>
        <dbReference type="PROSITE" id="PS50835"/>
    </source>
</evidence>
<dbReference type="InterPro" id="IPR007110">
    <property type="entry name" value="Ig-like_dom"/>
</dbReference>
<dbReference type="KEGG" id="ipu:108268283"/>
<dbReference type="InterPro" id="IPR013783">
    <property type="entry name" value="Ig-like_fold"/>
</dbReference>
<dbReference type="OrthoDB" id="10012075at2759"/>
<dbReference type="AlphaFoldDB" id="A0A9F7R720"/>
<evidence type="ECO:0000313" key="5">
    <source>
        <dbReference type="Proteomes" id="UP000221080"/>
    </source>
</evidence>
<evidence type="ECO:0000256" key="2">
    <source>
        <dbReference type="SAM" id="MobiDB-lite"/>
    </source>
</evidence>
<dbReference type="GO" id="GO:0050853">
    <property type="term" value="P:B cell receptor signaling pathway"/>
    <property type="evidence" value="ECO:0007669"/>
    <property type="project" value="TreeGrafter"/>
</dbReference>
<feature type="compositionally biased region" description="Basic and acidic residues" evidence="2">
    <location>
        <begin position="232"/>
        <end position="260"/>
    </location>
</feature>
<dbReference type="PROSITE" id="PS51257">
    <property type="entry name" value="PROKAR_LIPOPROTEIN"/>
    <property type="match status" value="1"/>
</dbReference>
<dbReference type="SUPFAM" id="SSF48726">
    <property type="entry name" value="Immunoglobulin"/>
    <property type="match status" value="1"/>
</dbReference>
<dbReference type="InterPro" id="IPR003599">
    <property type="entry name" value="Ig_sub"/>
</dbReference>
<dbReference type="Gene3D" id="2.60.40.10">
    <property type="entry name" value="Immunoglobulins"/>
    <property type="match status" value="1"/>
</dbReference>
<feature type="compositionally biased region" description="Basic and acidic residues" evidence="2">
    <location>
        <begin position="304"/>
        <end position="334"/>
    </location>
</feature>
<dbReference type="PROSITE" id="PS50835">
    <property type="entry name" value="IG_LIKE"/>
    <property type="match status" value="1"/>
</dbReference>
<reference evidence="6 7" key="2">
    <citation type="submission" date="2025-04" db="UniProtKB">
        <authorList>
            <consortium name="RefSeq"/>
        </authorList>
    </citation>
    <scope>IDENTIFICATION</scope>
    <source>
        <tissue evidence="6 7">Blood</tissue>
    </source>
</reference>
<dbReference type="SMART" id="SM00409">
    <property type="entry name" value="IG"/>
    <property type="match status" value="1"/>
</dbReference>
<keyword evidence="3" id="KW-0472">Membrane</keyword>
<feature type="region of interest" description="Disordered" evidence="2">
    <location>
        <begin position="226"/>
        <end position="358"/>
    </location>
</feature>
<dbReference type="Pfam" id="PF00047">
    <property type="entry name" value="ig"/>
    <property type="match status" value="1"/>
</dbReference>
<keyword evidence="3" id="KW-1133">Transmembrane helix</keyword>
<evidence type="ECO:0000256" key="1">
    <source>
        <dbReference type="ARBA" id="ARBA00023319"/>
    </source>
</evidence>
<feature type="region of interest" description="Disordered" evidence="2">
    <location>
        <begin position="135"/>
        <end position="172"/>
    </location>
</feature>
<feature type="domain" description="Ig-like" evidence="4">
    <location>
        <begin position="35"/>
        <end position="127"/>
    </location>
</feature>
<proteinExistence type="predicted"/>
<keyword evidence="5" id="KW-1185">Reference proteome</keyword>
<dbReference type="GeneID" id="108268283"/>
<organism evidence="5 7">
    <name type="scientific">Ictalurus punctatus</name>
    <name type="common">Channel catfish</name>
    <name type="synonym">Silurus punctatus</name>
    <dbReference type="NCBI Taxonomy" id="7998"/>
    <lineage>
        <taxon>Eukaryota</taxon>
        <taxon>Metazoa</taxon>
        <taxon>Chordata</taxon>
        <taxon>Craniata</taxon>
        <taxon>Vertebrata</taxon>
        <taxon>Euteleostomi</taxon>
        <taxon>Actinopterygii</taxon>
        <taxon>Neopterygii</taxon>
        <taxon>Teleostei</taxon>
        <taxon>Ostariophysi</taxon>
        <taxon>Siluriformes</taxon>
        <taxon>Ictaluridae</taxon>
        <taxon>Ictalurus</taxon>
    </lineage>
</organism>
<reference evidence="5" key="1">
    <citation type="journal article" date="2016" name="Nat. Commun.">
        <title>The channel catfish genome sequence provides insights into the evolution of scale formation in teleosts.</title>
        <authorList>
            <person name="Liu Z."/>
            <person name="Liu S."/>
            <person name="Yao J."/>
            <person name="Bao L."/>
            <person name="Zhang J."/>
            <person name="Li Y."/>
            <person name="Jiang C."/>
            <person name="Sun L."/>
            <person name="Wang R."/>
            <person name="Zhang Y."/>
            <person name="Zhou T."/>
            <person name="Zeng Q."/>
            <person name="Fu Q."/>
            <person name="Gao S."/>
            <person name="Li N."/>
            <person name="Koren S."/>
            <person name="Jiang Y."/>
            <person name="Zimin A."/>
            <person name="Xu P."/>
            <person name="Phillippy A.M."/>
            <person name="Geng X."/>
            <person name="Song L."/>
            <person name="Sun F."/>
            <person name="Li C."/>
            <person name="Wang X."/>
            <person name="Chen A."/>
            <person name="Jin Y."/>
            <person name="Yuan Z."/>
            <person name="Yang Y."/>
            <person name="Tan S."/>
            <person name="Peatman E."/>
            <person name="Lu J."/>
            <person name="Qin Z."/>
            <person name="Dunham R."/>
            <person name="Li Z."/>
            <person name="Sonstegard T."/>
            <person name="Feng J."/>
            <person name="Danzmann R.G."/>
            <person name="Schroeder S."/>
            <person name="Scheffler B."/>
            <person name="Duke M.V."/>
            <person name="Ballard L."/>
            <person name="Kucuktas H."/>
            <person name="Kaltenboeck L."/>
            <person name="Liu H."/>
            <person name="Armbruster J."/>
            <person name="Xie Y."/>
            <person name="Kirby M.L."/>
            <person name="Tian Y."/>
            <person name="Flanagan M.E."/>
            <person name="Mu W."/>
            <person name="Waldbieser G.C."/>
        </authorList>
    </citation>
    <scope>NUCLEOTIDE SEQUENCE [LARGE SCALE GENOMIC DNA]</scope>
    <source>
        <strain evidence="5">SDA103</strain>
    </source>
</reference>
<accession>A0A9F7R720</accession>
<name>A0A9F7R720_ICTPU</name>
<keyword evidence="3" id="KW-0812">Transmembrane</keyword>
<dbReference type="Proteomes" id="UP000221080">
    <property type="component" value="Chromosome 7"/>
</dbReference>
<dbReference type="GO" id="GO:0009897">
    <property type="term" value="C:external side of plasma membrane"/>
    <property type="evidence" value="ECO:0007669"/>
    <property type="project" value="TreeGrafter"/>
</dbReference>
<dbReference type="GO" id="GO:0030183">
    <property type="term" value="P:B cell differentiation"/>
    <property type="evidence" value="ECO:0007669"/>
    <property type="project" value="TreeGrafter"/>
</dbReference>
<sequence length="358" mass="40396">MKRYCCVISEFDGLSNMQHLILLLGGLFVSCAIGPSVGFFVSQSPSTVKLWRGEPVQVTCSWNISISGVKVAWFKDNQRVEFKQTDKFTETNNNNNTSSTLVINNTDINDAGFYICQVIQDIPRLVTVNGTGTNVTYERENEPTTERLVSTTSPHIKHRDRPDSRSSPGTEQAENDGLIVFAIRCVPFVTLLLAVCFLSRDNKKYKRPRSGIQMAEEQALVIEEENEQMGQEQEREEKSGPNERDEQSGQEGKVEERDEQSGQEGEVEERDEQSGQEGEVEERDEQSGQEGEVEERDEQSGQEGKVEERDEQSGQEGKVEERDELSGQEQKLEMVNELTGNEREVEEGDDQLGQEREG</sequence>
<evidence type="ECO:0000313" key="6">
    <source>
        <dbReference type="RefSeq" id="XP_053537743.1"/>
    </source>
</evidence>
<feature type="transmembrane region" description="Helical" evidence="3">
    <location>
        <begin position="178"/>
        <end position="199"/>
    </location>
</feature>
<feature type="transmembrane region" description="Helical" evidence="3">
    <location>
        <begin position="20"/>
        <end position="41"/>
    </location>
</feature>
<gene>
    <name evidence="6 7" type="primary">LOC108268283</name>
</gene>
<evidence type="ECO:0000313" key="7">
    <source>
        <dbReference type="RefSeq" id="XP_053537744.1"/>
    </source>
</evidence>
<dbReference type="RefSeq" id="XP_053537744.1">
    <property type="nucleotide sequence ID" value="XM_053681769.1"/>
</dbReference>